<dbReference type="Proteomes" id="UP000053881">
    <property type="component" value="Unassembled WGS sequence"/>
</dbReference>
<dbReference type="PANTHER" id="PTHR41271:SF1">
    <property type="entry name" value="DUF402 DOMAIN-CONTAINING PROTEIN"/>
    <property type="match status" value="1"/>
</dbReference>
<proteinExistence type="predicted"/>
<evidence type="ECO:0000313" key="3">
    <source>
        <dbReference type="EMBL" id="OAK73925.1"/>
    </source>
</evidence>
<dbReference type="Proteomes" id="UP000077881">
    <property type="component" value="Unassembled WGS sequence"/>
</dbReference>
<accession>A0A0Q9XTH3</accession>
<evidence type="ECO:0000313" key="5">
    <source>
        <dbReference type="Proteomes" id="UP000077881"/>
    </source>
</evidence>
<dbReference type="AlphaFoldDB" id="A0A0Q9XTH3"/>
<dbReference type="EMBL" id="LDJR01000028">
    <property type="protein sequence ID" value="OAK73925.1"/>
    <property type="molecule type" value="Genomic_DNA"/>
</dbReference>
<organism evidence="2 4">
    <name type="scientific">Lederbergia galactosidilytica</name>
    <dbReference type="NCBI Taxonomy" id="217031"/>
    <lineage>
        <taxon>Bacteria</taxon>
        <taxon>Bacillati</taxon>
        <taxon>Bacillota</taxon>
        <taxon>Bacilli</taxon>
        <taxon>Bacillales</taxon>
        <taxon>Bacillaceae</taxon>
        <taxon>Lederbergia</taxon>
    </lineage>
</organism>
<dbReference type="EMBL" id="LGPB01000107">
    <property type="protein sequence ID" value="KRG11899.1"/>
    <property type="molecule type" value="Genomic_DNA"/>
</dbReference>
<dbReference type="PANTHER" id="PTHR41271">
    <property type="entry name" value="DUF402 DOMAIN-CONTAINING PROTEIN"/>
    <property type="match status" value="1"/>
</dbReference>
<protein>
    <recommendedName>
        <fullName evidence="1">DUF402 domain-containing protein</fullName>
    </recommendedName>
</protein>
<feature type="domain" description="DUF402" evidence="1">
    <location>
        <begin position="42"/>
        <end position="128"/>
    </location>
</feature>
<comment type="caution">
    <text evidence="2">The sequence shown here is derived from an EMBL/GenBank/DDBJ whole genome shotgun (WGS) entry which is preliminary data.</text>
</comment>
<evidence type="ECO:0000313" key="4">
    <source>
        <dbReference type="Proteomes" id="UP000053881"/>
    </source>
</evidence>
<dbReference type="Gene3D" id="2.40.380.10">
    <property type="entry name" value="FomD-like"/>
    <property type="match status" value="1"/>
</dbReference>
<dbReference type="SUPFAM" id="SSF159234">
    <property type="entry name" value="FomD-like"/>
    <property type="match status" value="1"/>
</dbReference>
<keyword evidence="5" id="KW-1185">Reference proteome</keyword>
<evidence type="ECO:0000259" key="1">
    <source>
        <dbReference type="Pfam" id="PF04167"/>
    </source>
</evidence>
<gene>
    <name evidence="3" type="ORF">ABB05_05730</name>
    <name evidence="2" type="ORF">ACA29_13440</name>
</gene>
<dbReference type="Pfam" id="PF04167">
    <property type="entry name" value="DUF402"/>
    <property type="match status" value="1"/>
</dbReference>
<dbReference type="InterPro" id="IPR035930">
    <property type="entry name" value="FomD-like_sf"/>
</dbReference>
<name>A0A0Q9XTH3_9BACI</name>
<dbReference type="STRING" id="217031.ABB05_05730"/>
<evidence type="ECO:0000313" key="2">
    <source>
        <dbReference type="EMBL" id="KRG11899.1"/>
    </source>
</evidence>
<sequence>MCYDATIVEYPCTLLYADKKHAVLFHKVQKSFSMVTEQETLTIPVGSYTLAYYWEDRPYNLYIWRDKNGHYLGSYFNIVKNTSITDSLITFEDLIIDVLVFPNGDWYILDVEELPVALAQFEKGYVRQSIDLLKNGLDNLLLPILTEGETKFGHKSLFTLLNG</sequence>
<dbReference type="InterPro" id="IPR007295">
    <property type="entry name" value="DUF402"/>
</dbReference>
<reference evidence="3 5" key="1">
    <citation type="submission" date="2015-05" db="EMBL/GenBank/DDBJ databases">
        <title>Comparison of genome.</title>
        <authorList>
            <person name="Zheng Z."/>
            <person name="Sun M."/>
        </authorList>
    </citation>
    <scope>NUCLEOTIDE SEQUENCE [LARGE SCALE GENOMIC DNA]</scope>
    <source>
        <strain evidence="3 5">G25-74</strain>
    </source>
</reference>
<reference evidence="2 4" key="2">
    <citation type="submission" date="2015-06" db="EMBL/GenBank/DDBJ databases">
        <title>Genome sequencing project of Bacillus galactosidilyticus PL133.</title>
        <authorList>
            <person name="Gaiero J."/>
            <person name="Nicol R."/>
            <person name="Habash M."/>
        </authorList>
    </citation>
    <scope>NUCLEOTIDE SEQUENCE [LARGE SCALE GENOMIC DNA]</scope>
    <source>
        <strain evidence="2 4">PL133</strain>
    </source>
</reference>
<dbReference type="PATRIC" id="fig|217031.4.peg.4485"/>